<name>A0A8S2FNF1_9BILA</name>
<organism evidence="1 3">
    <name type="scientific">Didymodactylos carnosus</name>
    <dbReference type="NCBI Taxonomy" id="1234261"/>
    <lineage>
        <taxon>Eukaryota</taxon>
        <taxon>Metazoa</taxon>
        <taxon>Spiralia</taxon>
        <taxon>Gnathifera</taxon>
        <taxon>Rotifera</taxon>
        <taxon>Eurotatoria</taxon>
        <taxon>Bdelloidea</taxon>
        <taxon>Philodinida</taxon>
        <taxon>Philodinidae</taxon>
        <taxon>Didymodactylos</taxon>
    </lineage>
</organism>
<reference evidence="1" key="1">
    <citation type="submission" date="2021-02" db="EMBL/GenBank/DDBJ databases">
        <authorList>
            <person name="Nowell W R."/>
        </authorList>
    </citation>
    <scope>NUCLEOTIDE SEQUENCE</scope>
</reference>
<evidence type="ECO:0000313" key="2">
    <source>
        <dbReference type="EMBL" id="CAF4304786.1"/>
    </source>
</evidence>
<protein>
    <submittedName>
        <fullName evidence="1">Uncharacterized protein</fullName>
    </submittedName>
</protein>
<dbReference type="EMBL" id="CAJNOK010035873">
    <property type="protein sequence ID" value="CAF1517328.1"/>
    <property type="molecule type" value="Genomic_DNA"/>
</dbReference>
<proteinExistence type="predicted"/>
<sequence length="201" mass="23536">LTAQQLLNRIEIITNGSIVGRFFPFWPTRDVDLIHWLSHWIAKGAVPVALLNIQKVPDNHHKLDMWQHQMIHGVAPRGILLRNPIELQTPQRLYEQLTSDSQILIRRYDIIQRYTPQTNLCQLTKFNDTTWRKMNVLGQVVNVLREEKQVNDNEVRGVYYRPSVNYIRIPSSCVPGITIYVRRYSQTHKDLLDAAELPFKS</sequence>
<evidence type="ECO:0000313" key="1">
    <source>
        <dbReference type="EMBL" id="CAF1517328.1"/>
    </source>
</evidence>
<dbReference type="Proteomes" id="UP000677228">
    <property type="component" value="Unassembled WGS sequence"/>
</dbReference>
<accession>A0A8S2FNF1</accession>
<dbReference type="EMBL" id="CAJOBA010057993">
    <property type="protein sequence ID" value="CAF4304786.1"/>
    <property type="molecule type" value="Genomic_DNA"/>
</dbReference>
<gene>
    <name evidence="1" type="ORF">OVA965_LOCUS37644</name>
    <name evidence="2" type="ORF">TMI583_LOCUS38746</name>
</gene>
<dbReference type="Proteomes" id="UP000682733">
    <property type="component" value="Unassembled WGS sequence"/>
</dbReference>
<feature type="non-terminal residue" evidence="1">
    <location>
        <position position="1"/>
    </location>
</feature>
<evidence type="ECO:0000313" key="3">
    <source>
        <dbReference type="Proteomes" id="UP000677228"/>
    </source>
</evidence>
<dbReference type="AlphaFoldDB" id="A0A8S2FNF1"/>
<comment type="caution">
    <text evidence="1">The sequence shown here is derived from an EMBL/GenBank/DDBJ whole genome shotgun (WGS) entry which is preliminary data.</text>
</comment>